<dbReference type="EMBL" id="CAIJDO010000216">
    <property type="protein sequence ID" value="CAD0008276.1"/>
    <property type="molecule type" value="Genomic_DNA"/>
</dbReference>
<gene>
    <name evidence="1" type="ORF">FLACHUCJ7_03707</name>
</gene>
<keyword evidence="2" id="KW-1185">Reference proteome</keyword>
<sequence length="194" mass="22765">MILSNKHIIYENECRKFFIGETIRGVIYGEIKFYFDENTEDVFTQPSYRTKYPDIDTLDHSIYFKTDNLTIYIFWDDTFFSYGLLAKQIDLTEQTNVHEQKSDVSNDEKWINIVGQRIIDFKIIWEEVYTSNIGGTNKTYFIYPQTFTLLTENGITIILSASEFKGFEKNKTYGMSDNLLVTTNIVLAKDLKII</sequence>
<evidence type="ECO:0000313" key="1">
    <source>
        <dbReference type="EMBL" id="CAD0008276.1"/>
    </source>
</evidence>
<dbReference type="RefSeq" id="WP_031455362.1">
    <property type="nucleotide sequence ID" value="NZ_CAIJDO010000216.1"/>
</dbReference>
<organism evidence="1 2">
    <name type="scientific">Flavobacterium chungangense</name>
    <dbReference type="NCBI Taxonomy" id="554283"/>
    <lineage>
        <taxon>Bacteria</taxon>
        <taxon>Pseudomonadati</taxon>
        <taxon>Bacteroidota</taxon>
        <taxon>Flavobacteriia</taxon>
        <taxon>Flavobacteriales</taxon>
        <taxon>Flavobacteriaceae</taxon>
        <taxon>Flavobacterium</taxon>
    </lineage>
</organism>
<dbReference type="AlphaFoldDB" id="A0A6V6Z9Q5"/>
<reference evidence="1 2" key="1">
    <citation type="submission" date="2020-06" db="EMBL/GenBank/DDBJ databases">
        <authorList>
            <person name="Criscuolo A."/>
        </authorList>
    </citation>
    <scope>NUCLEOTIDE SEQUENCE [LARGE SCALE GENOMIC DNA]</scope>
    <source>
        <strain evidence="2">CIP 110025</strain>
    </source>
</reference>
<comment type="caution">
    <text evidence="1">The sequence shown here is derived from an EMBL/GenBank/DDBJ whole genome shotgun (WGS) entry which is preliminary data.</text>
</comment>
<dbReference type="Proteomes" id="UP000556700">
    <property type="component" value="Unassembled WGS sequence"/>
</dbReference>
<accession>A0A6V6Z9Q5</accession>
<evidence type="ECO:0000313" key="2">
    <source>
        <dbReference type="Proteomes" id="UP000556700"/>
    </source>
</evidence>
<name>A0A6V6Z9Q5_9FLAO</name>
<protein>
    <submittedName>
        <fullName evidence="1">Uncharacterized protein</fullName>
    </submittedName>
</protein>
<proteinExistence type="predicted"/>